<comment type="caution">
    <text evidence="1">The sequence shown here is derived from an EMBL/GenBank/DDBJ whole genome shotgun (WGS) entry which is preliminary data.</text>
</comment>
<dbReference type="Proteomes" id="UP000543642">
    <property type="component" value="Unassembled WGS sequence"/>
</dbReference>
<accession>A0A7W8H969</accession>
<evidence type="ECO:0000313" key="2">
    <source>
        <dbReference type="Proteomes" id="UP000543642"/>
    </source>
</evidence>
<keyword evidence="2" id="KW-1185">Reference proteome</keyword>
<reference evidence="1 2" key="1">
    <citation type="submission" date="2020-08" db="EMBL/GenBank/DDBJ databases">
        <title>Genomic Encyclopedia of Type Strains, Phase IV (KMG-IV): sequencing the most valuable type-strain genomes for metagenomic binning, comparative biology and taxonomic classification.</title>
        <authorList>
            <person name="Goeker M."/>
        </authorList>
    </citation>
    <scope>NUCLEOTIDE SEQUENCE [LARGE SCALE GENOMIC DNA]</scope>
    <source>
        <strain evidence="1 2">DSM 106146</strain>
    </source>
</reference>
<organism evidence="1 2">
    <name type="scientific">Catenibacillus scindens</name>
    <dbReference type="NCBI Taxonomy" id="673271"/>
    <lineage>
        <taxon>Bacteria</taxon>
        <taxon>Bacillati</taxon>
        <taxon>Bacillota</taxon>
        <taxon>Clostridia</taxon>
        <taxon>Lachnospirales</taxon>
        <taxon>Lachnospiraceae</taxon>
        <taxon>Catenibacillus</taxon>
    </lineage>
</organism>
<dbReference type="AlphaFoldDB" id="A0A7W8H969"/>
<gene>
    <name evidence="1" type="ORF">HNP82_001312</name>
</gene>
<protein>
    <submittedName>
        <fullName evidence="1">Uncharacterized protein</fullName>
    </submittedName>
</protein>
<dbReference type="EMBL" id="JACHFW010000004">
    <property type="protein sequence ID" value="MBB5264201.1"/>
    <property type="molecule type" value="Genomic_DNA"/>
</dbReference>
<sequence length="62" mass="6978">MLGSKGLLTLASYQVKIVNKLQTVKRCREFNIDEITILYNLGESTNTREDCIVGVYLLLGTQ</sequence>
<name>A0A7W8H969_9FIRM</name>
<evidence type="ECO:0000313" key="1">
    <source>
        <dbReference type="EMBL" id="MBB5264201.1"/>
    </source>
</evidence>
<proteinExistence type="predicted"/>